<evidence type="ECO:0000313" key="3">
    <source>
        <dbReference type="Proteomes" id="UP000469670"/>
    </source>
</evidence>
<organism evidence="2 3">
    <name type="scientific">Streptomyces parvus</name>
    <dbReference type="NCBI Taxonomy" id="66428"/>
    <lineage>
        <taxon>Bacteria</taxon>
        <taxon>Bacillati</taxon>
        <taxon>Actinomycetota</taxon>
        <taxon>Actinomycetes</taxon>
        <taxon>Kitasatosporales</taxon>
        <taxon>Streptomycetaceae</taxon>
        <taxon>Streptomyces</taxon>
    </lineage>
</organism>
<dbReference type="InterPro" id="IPR013512">
    <property type="entry name" value="DXP_reductoisomerase_N"/>
</dbReference>
<evidence type="ECO:0000313" key="2">
    <source>
        <dbReference type="EMBL" id="NEC21637.1"/>
    </source>
</evidence>
<dbReference type="Gene3D" id="3.40.50.720">
    <property type="entry name" value="NAD(P)-binding Rossmann-like Domain"/>
    <property type="match status" value="1"/>
</dbReference>
<dbReference type="PANTHER" id="PTHR30525:SF0">
    <property type="entry name" value="1-DEOXY-D-XYLULOSE 5-PHOSPHATE REDUCTOISOMERASE, CHLOROPLASTIC"/>
    <property type="match status" value="1"/>
</dbReference>
<dbReference type="GO" id="GO:0030604">
    <property type="term" value="F:1-deoxy-D-xylulose-5-phosphate reductoisomerase activity"/>
    <property type="evidence" value="ECO:0007669"/>
    <property type="project" value="InterPro"/>
</dbReference>
<dbReference type="GO" id="GO:0070402">
    <property type="term" value="F:NADPH binding"/>
    <property type="evidence" value="ECO:0007669"/>
    <property type="project" value="InterPro"/>
</dbReference>
<dbReference type="PANTHER" id="PTHR30525">
    <property type="entry name" value="1-DEOXY-D-XYLULOSE 5-PHOSPHATE REDUCTOISOMERASE"/>
    <property type="match status" value="1"/>
</dbReference>
<dbReference type="AlphaFoldDB" id="A0A7K3S2B4"/>
<dbReference type="Proteomes" id="UP000469670">
    <property type="component" value="Unassembled WGS sequence"/>
</dbReference>
<dbReference type="InterPro" id="IPR036291">
    <property type="entry name" value="NAD(P)-bd_dom_sf"/>
</dbReference>
<dbReference type="EMBL" id="JAAGMP010001141">
    <property type="protein sequence ID" value="NEC21637.1"/>
    <property type="molecule type" value="Genomic_DNA"/>
</dbReference>
<name>A0A7K3S2B4_9ACTN</name>
<protein>
    <submittedName>
        <fullName evidence="2">1-deoxy-D-xylulose-5-phosphate reductoisomerase</fullName>
    </submittedName>
</protein>
<dbReference type="GO" id="GO:0030145">
    <property type="term" value="F:manganese ion binding"/>
    <property type="evidence" value="ECO:0007669"/>
    <property type="project" value="TreeGrafter"/>
</dbReference>
<dbReference type="Pfam" id="PF02670">
    <property type="entry name" value="DXP_reductoisom"/>
    <property type="match status" value="1"/>
</dbReference>
<gene>
    <name evidence="2" type="ORF">G3I50_25840</name>
</gene>
<feature type="domain" description="1-deoxy-D-xylulose 5-phosphate reductoisomerase N-terminal" evidence="1">
    <location>
        <begin position="24"/>
        <end position="79"/>
    </location>
</feature>
<evidence type="ECO:0000259" key="1">
    <source>
        <dbReference type="Pfam" id="PF02670"/>
    </source>
</evidence>
<keyword evidence="2" id="KW-0413">Isomerase</keyword>
<accession>A0A7K3S2B4</accession>
<dbReference type="SUPFAM" id="SSF51735">
    <property type="entry name" value="NAD(P)-binding Rossmann-fold domains"/>
    <property type="match status" value="1"/>
</dbReference>
<sequence length="80" mass="8379">MSDSPAPLADPHLLFDAADGRRDLVILGSTGSIGTQAIDLVLRNPDRFRVTALSAAGGRVALLAEQARRLRVNTVAVAAE</sequence>
<feature type="non-terminal residue" evidence="2">
    <location>
        <position position="80"/>
    </location>
</feature>
<comment type="caution">
    <text evidence="2">The sequence shown here is derived from an EMBL/GenBank/DDBJ whole genome shotgun (WGS) entry which is preliminary data.</text>
</comment>
<dbReference type="InterPro" id="IPR003821">
    <property type="entry name" value="DXP_reductoisomerase"/>
</dbReference>
<proteinExistence type="predicted"/>
<dbReference type="GO" id="GO:0051484">
    <property type="term" value="P:isopentenyl diphosphate biosynthetic process, methylerythritol 4-phosphate pathway involved in terpenoid biosynthetic process"/>
    <property type="evidence" value="ECO:0007669"/>
    <property type="project" value="TreeGrafter"/>
</dbReference>
<dbReference type="GO" id="GO:0016853">
    <property type="term" value="F:isomerase activity"/>
    <property type="evidence" value="ECO:0007669"/>
    <property type="project" value="UniProtKB-KW"/>
</dbReference>
<reference evidence="2 3" key="1">
    <citation type="submission" date="2020-01" db="EMBL/GenBank/DDBJ databases">
        <title>Insect and environment-associated Actinomycetes.</title>
        <authorList>
            <person name="Currrie C."/>
            <person name="Chevrette M."/>
            <person name="Carlson C."/>
            <person name="Stubbendieck R."/>
            <person name="Wendt-Pienkowski E."/>
        </authorList>
    </citation>
    <scope>NUCLEOTIDE SEQUENCE [LARGE SCALE GENOMIC DNA]</scope>
    <source>
        <strain evidence="2 3">SID7590</strain>
    </source>
</reference>